<sequence>MLKNRIKGFQAFPPRMGILPYVFLCYLLMPAFYIWQASFLKEVLGFGLLAVFIWSYRKLYFLDSKTWNFSVWLGIQMAIILVFTFFYNPGCLFLGFYPANFIAYFKDKKKFRRWLIGLFFILILPLIYFEIAYKVEGIWYFIPFFIVMLATPFGMRSMYARQELEQKLDQANEQIKELVKREERIRIARDLHDTLGHTLSLITLKSQLVAKLAIMDPQRAQAEAKEIEKTSRAALKQVRGMVSNMKAVSLSEELSQLQQIFLAAGIDYETAGRLDSVSIPLLYQNMISMCIREAATNIVKHSYATGCRITIEQTMDRLFIQIKDNGVGFGNRANAGNGLMGMEERLALIDGEVQCFNDSGAVVQLNIPIVQKAKKEDSAG</sequence>
<evidence type="ECO:0000256" key="6">
    <source>
        <dbReference type="SAM" id="Coils"/>
    </source>
</evidence>
<dbReference type="CDD" id="cd16917">
    <property type="entry name" value="HATPase_UhpB-NarQ-NarX-like"/>
    <property type="match status" value="1"/>
</dbReference>
<dbReference type="Pfam" id="PF23540">
    <property type="entry name" value="DesK_N"/>
    <property type="match status" value="1"/>
</dbReference>
<evidence type="ECO:0000256" key="2">
    <source>
        <dbReference type="ARBA" id="ARBA00012438"/>
    </source>
</evidence>
<proteinExistence type="predicted"/>
<dbReference type="PANTHER" id="PTHR24421:SF63">
    <property type="entry name" value="SENSOR HISTIDINE KINASE DESK"/>
    <property type="match status" value="1"/>
</dbReference>
<dbReference type="InterPro" id="IPR011712">
    <property type="entry name" value="Sig_transdc_His_kin_sub3_dim/P"/>
</dbReference>
<feature type="transmembrane region" description="Helical" evidence="7">
    <location>
        <begin position="137"/>
        <end position="155"/>
    </location>
</feature>
<evidence type="ECO:0000256" key="5">
    <source>
        <dbReference type="ARBA" id="ARBA00023012"/>
    </source>
</evidence>
<feature type="domain" description="Histidine kinase/HSP90-like ATPase" evidence="8">
    <location>
        <begin position="287"/>
        <end position="369"/>
    </location>
</feature>
<keyword evidence="12" id="KW-1185">Reference proteome</keyword>
<feature type="domain" description="DesK/YvfT N-terminal" evidence="10">
    <location>
        <begin position="9"/>
        <end position="149"/>
    </location>
</feature>
<evidence type="ECO:0000313" key="11">
    <source>
        <dbReference type="EMBL" id="MED1204452.1"/>
    </source>
</evidence>
<dbReference type="EC" id="2.7.13.3" evidence="2"/>
<feature type="transmembrane region" description="Helical" evidence="7">
    <location>
        <begin position="21"/>
        <end position="54"/>
    </location>
</feature>
<dbReference type="SUPFAM" id="SSF55874">
    <property type="entry name" value="ATPase domain of HSP90 chaperone/DNA topoisomerase II/histidine kinase"/>
    <property type="match status" value="1"/>
</dbReference>
<evidence type="ECO:0000256" key="7">
    <source>
        <dbReference type="SAM" id="Phobius"/>
    </source>
</evidence>
<keyword evidence="7" id="KW-1133">Transmembrane helix</keyword>
<reference evidence="11 12" key="1">
    <citation type="submission" date="2023-03" db="EMBL/GenBank/DDBJ databases">
        <title>Bacillus Genome Sequencing.</title>
        <authorList>
            <person name="Dunlap C."/>
        </authorList>
    </citation>
    <scope>NUCLEOTIDE SEQUENCE [LARGE SCALE GENOMIC DNA]</scope>
    <source>
        <strain evidence="11 12">B-23453</strain>
    </source>
</reference>
<keyword evidence="6" id="KW-0175">Coiled coil</keyword>
<evidence type="ECO:0000313" key="12">
    <source>
        <dbReference type="Proteomes" id="UP001341444"/>
    </source>
</evidence>
<name>A0ABU6MML8_9BACI</name>
<dbReference type="Gene3D" id="3.30.565.10">
    <property type="entry name" value="Histidine kinase-like ATPase, C-terminal domain"/>
    <property type="match status" value="1"/>
</dbReference>
<keyword evidence="7" id="KW-0812">Transmembrane</keyword>
<dbReference type="InterPro" id="IPR056374">
    <property type="entry name" value="DesK/YvfT_N"/>
</dbReference>
<keyword evidence="7" id="KW-0472">Membrane</keyword>
<dbReference type="Pfam" id="PF02518">
    <property type="entry name" value="HATPase_c"/>
    <property type="match status" value="1"/>
</dbReference>
<feature type="domain" description="Signal transduction histidine kinase subgroup 3 dimerisation and phosphoacceptor" evidence="9">
    <location>
        <begin position="183"/>
        <end position="248"/>
    </location>
</feature>
<keyword evidence="4 11" id="KW-0418">Kinase</keyword>
<dbReference type="InterPro" id="IPR036890">
    <property type="entry name" value="HATPase_C_sf"/>
</dbReference>
<gene>
    <name evidence="11" type="ORF">P4T90_15495</name>
</gene>
<dbReference type="EMBL" id="JARMAB010000023">
    <property type="protein sequence ID" value="MED1204452.1"/>
    <property type="molecule type" value="Genomic_DNA"/>
</dbReference>
<accession>A0ABU6MML8</accession>
<feature type="transmembrane region" description="Helical" evidence="7">
    <location>
        <begin position="74"/>
        <end position="99"/>
    </location>
</feature>
<dbReference type="InterPro" id="IPR050482">
    <property type="entry name" value="Sensor_HK_TwoCompSys"/>
</dbReference>
<evidence type="ECO:0000256" key="4">
    <source>
        <dbReference type="ARBA" id="ARBA00022777"/>
    </source>
</evidence>
<dbReference type="GO" id="GO:0016301">
    <property type="term" value="F:kinase activity"/>
    <property type="evidence" value="ECO:0007669"/>
    <property type="project" value="UniProtKB-KW"/>
</dbReference>
<keyword evidence="3" id="KW-0808">Transferase</keyword>
<evidence type="ECO:0000256" key="3">
    <source>
        <dbReference type="ARBA" id="ARBA00022679"/>
    </source>
</evidence>
<keyword evidence="5" id="KW-0902">Two-component regulatory system</keyword>
<feature type="transmembrane region" description="Helical" evidence="7">
    <location>
        <begin position="111"/>
        <end position="131"/>
    </location>
</feature>
<dbReference type="RefSeq" id="WP_083953133.1">
    <property type="nucleotide sequence ID" value="NZ_JARMAB010000023.1"/>
</dbReference>
<dbReference type="Proteomes" id="UP001341444">
    <property type="component" value="Unassembled WGS sequence"/>
</dbReference>
<protein>
    <recommendedName>
        <fullName evidence="2">histidine kinase</fullName>
        <ecNumber evidence="2">2.7.13.3</ecNumber>
    </recommendedName>
</protein>
<evidence type="ECO:0000259" key="8">
    <source>
        <dbReference type="Pfam" id="PF02518"/>
    </source>
</evidence>
<evidence type="ECO:0000259" key="10">
    <source>
        <dbReference type="Pfam" id="PF23540"/>
    </source>
</evidence>
<evidence type="ECO:0000259" key="9">
    <source>
        <dbReference type="Pfam" id="PF07730"/>
    </source>
</evidence>
<dbReference type="Gene3D" id="1.20.5.1930">
    <property type="match status" value="1"/>
</dbReference>
<comment type="caution">
    <text evidence="11">The sequence shown here is derived from an EMBL/GenBank/DDBJ whole genome shotgun (WGS) entry which is preliminary data.</text>
</comment>
<feature type="coiled-coil region" evidence="6">
    <location>
        <begin position="161"/>
        <end position="188"/>
    </location>
</feature>
<organism evidence="11 12">
    <name type="scientific">Heyndrickxia acidicola</name>
    <dbReference type="NCBI Taxonomy" id="209389"/>
    <lineage>
        <taxon>Bacteria</taxon>
        <taxon>Bacillati</taxon>
        <taxon>Bacillota</taxon>
        <taxon>Bacilli</taxon>
        <taxon>Bacillales</taxon>
        <taxon>Bacillaceae</taxon>
        <taxon>Heyndrickxia</taxon>
    </lineage>
</organism>
<dbReference type="PANTHER" id="PTHR24421">
    <property type="entry name" value="NITRATE/NITRITE SENSOR PROTEIN NARX-RELATED"/>
    <property type="match status" value="1"/>
</dbReference>
<dbReference type="Pfam" id="PF07730">
    <property type="entry name" value="HisKA_3"/>
    <property type="match status" value="1"/>
</dbReference>
<comment type="catalytic activity">
    <reaction evidence="1">
        <text>ATP + protein L-histidine = ADP + protein N-phospho-L-histidine.</text>
        <dbReference type="EC" id="2.7.13.3"/>
    </reaction>
</comment>
<dbReference type="InterPro" id="IPR003594">
    <property type="entry name" value="HATPase_dom"/>
</dbReference>
<evidence type="ECO:0000256" key="1">
    <source>
        <dbReference type="ARBA" id="ARBA00000085"/>
    </source>
</evidence>